<name>X6MXB1_RETFI</name>
<keyword evidence="1" id="KW-0472">Membrane</keyword>
<evidence type="ECO:0000313" key="3">
    <source>
        <dbReference type="Proteomes" id="UP000023152"/>
    </source>
</evidence>
<keyword evidence="1" id="KW-0812">Transmembrane</keyword>
<evidence type="ECO:0000313" key="2">
    <source>
        <dbReference type="EMBL" id="ETO17720.1"/>
    </source>
</evidence>
<protein>
    <submittedName>
        <fullName evidence="2">Uncharacterized protein</fullName>
    </submittedName>
</protein>
<feature type="transmembrane region" description="Helical" evidence="1">
    <location>
        <begin position="89"/>
        <end position="114"/>
    </location>
</feature>
<feature type="transmembrane region" description="Helical" evidence="1">
    <location>
        <begin position="229"/>
        <end position="249"/>
    </location>
</feature>
<keyword evidence="3" id="KW-1185">Reference proteome</keyword>
<keyword evidence="1" id="KW-1133">Transmembrane helix</keyword>
<accession>X6MXB1</accession>
<organism evidence="2 3">
    <name type="scientific">Reticulomyxa filosa</name>
    <dbReference type="NCBI Taxonomy" id="46433"/>
    <lineage>
        <taxon>Eukaryota</taxon>
        <taxon>Sar</taxon>
        <taxon>Rhizaria</taxon>
        <taxon>Retaria</taxon>
        <taxon>Foraminifera</taxon>
        <taxon>Monothalamids</taxon>
        <taxon>Reticulomyxidae</taxon>
        <taxon>Reticulomyxa</taxon>
    </lineage>
</organism>
<dbReference type="Proteomes" id="UP000023152">
    <property type="component" value="Unassembled WGS sequence"/>
</dbReference>
<sequence length="302" mass="35170">MLCLFLGLLTFVYLNSKGKIETAFYESQSYSFVVMICVDLVYSWYLLYLFHIRFNSVIMEKEPSAMLHISDLLLNSRDTRGSFSPNRRCVVHILTICLVNGLRVIFSFFIFFFFKKNEKIKKIEQNKRNKINNKSMSISTMSISTPTLTNEEAEPSMTALQLSKQQQADPNSKKISLSQIQLDQMQLKLVRNLIRFTNLSVIMFISSFLCELCIIIMSSRDNSVRYSNIYLMGLDASISVIAVHLTMSYSESTYRTFCSHCHWCCQKLFATPFHPSKKHKMETKHAYCMFKQCKQIYCSTFH</sequence>
<reference evidence="2 3" key="1">
    <citation type="journal article" date="2013" name="Curr. Biol.">
        <title>The Genome of the Foraminiferan Reticulomyxa filosa.</title>
        <authorList>
            <person name="Glockner G."/>
            <person name="Hulsmann N."/>
            <person name="Schleicher M."/>
            <person name="Noegel A.A."/>
            <person name="Eichinger L."/>
            <person name="Gallinger C."/>
            <person name="Pawlowski J."/>
            <person name="Sierra R."/>
            <person name="Euteneuer U."/>
            <person name="Pillet L."/>
            <person name="Moustafa A."/>
            <person name="Platzer M."/>
            <person name="Groth M."/>
            <person name="Szafranski K."/>
            <person name="Schliwa M."/>
        </authorList>
    </citation>
    <scope>NUCLEOTIDE SEQUENCE [LARGE SCALE GENOMIC DNA]</scope>
</reference>
<dbReference type="AlphaFoldDB" id="X6MXB1"/>
<feature type="transmembrane region" description="Helical" evidence="1">
    <location>
        <begin position="32"/>
        <end position="50"/>
    </location>
</feature>
<gene>
    <name evidence="2" type="ORF">RFI_19594</name>
</gene>
<evidence type="ECO:0000256" key="1">
    <source>
        <dbReference type="SAM" id="Phobius"/>
    </source>
</evidence>
<dbReference type="EMBL" id="ASPP01016118">
    <property type="protein sequence ID" value="ETO17720.1"/>
    <property type="molecule type" value="Genomic_DNA"/>
</dbReference>
<feature type="transmembrane region" description="Helical" evidence="1">
    <location>
        <begin position="193"/>
        <end position="217"/>
    </location>
</feature>
<comment type="caution">
    <text evidence="2">The sequence shown here is derived from an EMBL/GenBank/DDBJ whole genome shotgun (WGS) entry which is preliminary data.</text>
</comment>
<proteinExistence type="predicted"/>